<dbReference type="PROSITE" id="PS00162">
    <property type="entry name" value="ALPHA_CA_1"/>
    <property type="match status" value="1"/>
</dbReference>
<evidence type="ECO:0000256" key="6">
    <source>
        <dbReference type="ARBA" id="ARBA00022833"/>
    </source>
</evidence>
<evidence type="ECO:0000256" key="9">
    <source>
        <dbReference type="RuleBase" id="RU367011"/>
    </source>
</evidence>
<reference evidence="11" key="1">
    <citation type="journal article" date="2019" name="Beilstein J. Org. Chem.">
        <title>Nanangenines: drimane sesquiterpenoids as the dominant metabolite cohort of a novel Australian fungus, Aspergillus nanangensis.</title>
        <authorList>
            <person name="Lacey H.J."/>
            <person name="Gilchrist C.L.M."/>
            <person name="Crombie A."/>
            <person name="Kalaitzis J.A."/>
            <person name="Vuong D."/>
            <person name="Rutledge P.J."/>
            <person name="Turner P."/>
            <person name="Pitt J.I."/>
            <person name="Lacey E."/>
            <person name="Chooi Y.H."/>
            <person name="Piggott A.M."/>
        </authorList>
    </citation>
    <scope>NUCLEOTIDE SEQUENCE</scope>
    <source>
        <strain evidence="11">MST-FP2251</strain>
    </source>
</reference>
<dbReference type="Proteomes" id="UP001194746">
    <property type="component" value="Unassembled WGS sequence"/>
</dbReference>
<dbReference type="GO" id="GO:0004089">
    <property type="term" value="F:carbonate dehydratase activity"/>
    <property type="evidence" value="ECO:0007669"/>
    <property type="project" value="UniProtKB-UniRule"/>
</dbReference>
<feature type="signal peptide" evidence="9">
    <location>
        <begin position="1"/>
        <end position="18"/>
    </location>
</feature>
<dbReference type="InterPro" id="IPR036398">
    <property type="entry name" value="CA_dom_sf"/>
</dbReference>
<comment type="function">
    <text evidence="2 9">Reversible hydration of carbon dioxide.</text>
</comment>
<comment type="similarity">
    <text evidence="3 9">Belongs to the alpha-carbonic anhydrase family.</text>
</comment>
<keyword evidence="7 9" id="KW-0456">Lyase</keyword>
<dbReference type="PANTHER" id="PTHR18952">
    <property type="entry name" value="CARBONIC ANHYDRASE"/>
    <property type="match status" value="1"/>
</dbReference>
<evidence type="ECO:0000256" key="7">
    <source>
        <dbReference type="ARBA" id="ARBA00023239"/>
    </source>
</evidence>
<dbReference type="PROSITE" id="PS51144">
    <property type="entry name" value="ALPHA_CA_2"/>
    <property type="match status" value="1"/>
</dbReference>
<keyword evidence="9" id="KW-0732">Signal</keyword>
<dbReference type="GO" id="GO:0008270">
    <property type="term" value="F:zinc ion binding"/>
    <property type="evidence" value="ECO:0007669"/>
    <property type="project" value="UniProtKB-UniRule"/>
</dbReference>
<keyword evidence="5 9" id="KW-0479">Metal-binding</keyword>
<dbReference type="InterPro" id="IPR041891">
    <property type="entry name" value="Alpha_CA_prokaryot-like"/>
</dbReference>
<gene>
    <name evidence="11" type="ORF">FE257_012327</name>
</gene>
<keyword evidence="12" id="KW-1185">Reference proteome</keyword>
<dbReference type="Gene3D" id="3.10.200.10">
    <property type="entry name" value="Alpha carbonic anhydrase"/>
    <property type="match status" value="1"/>
</dbReference>
<feature type="chain" id="PRO_5041777441" description="Carbonic anhydrase" evidence="9">
    <location>
        <begin position="19"/>
        <end position="267"/>
    </location>
</feature>
<dbReference type="EC" id="4.2.1.1" evidence="4 9"/>
<dbReference type="PROSITE" id="PS51257">
    <property type="entry name" value="PROKAR_LIPOPROTEIN"/>
    <property type="match status" value="1"/>
</dbReference>
<protein>
    <recommendedName>
        <fullName evidence="4 9">Carbonic anhydrase</fullName>
        <ecNumber evidence="4 9">4.2.1.1</ecNumber>
    </recommendedName>
</protein>
<evidence type="ECO:0000313" key="11">
    <source>
        <dbReference type="EMBL" id="KAF9885855.1"/>
    </source>
</evidence>
<feature type="domain" description="Alpha-carbonic anhydrase" evidence="10">
    <location>
        <begin position="33"/>
        <end position="267"/>
    </location>
</feature>
<dbReference type="SUPFAM" id="SSF51069">
    <property type="entry name" value="Carbonic anhydrase"/>
    <property type="match status" value="1"/>
</dbReference>
<evidence type="ECO:0000259" key="10">
    <source>
        <dbReference type="PROSITE" id="PS51144"/>
    </source>
</evidence>
<evidence type="ECO:0000256" key="4">
    <source>
        <dbReference type="ARBA" id="ARBA00012925"/>
    </source>
</evidence>
<evidence type="ECO:0000313" key="12">
    <source>
        <dbReference type="Proteomes" id="UP001194746"/>
    </source>
</evidence>
<proteinExistence type="inferred from homology"/>
<dbReference type="InterPro" id="IPR018338">
    <property type="entry name" value="Carbonic_anhydrase_a-class_CS"/>
</dbReference>
<evidence type="ECO:0000256" key="3">
    <source>
        <dbReference type="ARBA" id="ARBA00010718"/>
    </source>
</evidence>
<evidence type="ECO:0000256" key="8">
    <source>
        <dbReference type="ARBA" id="ARBA00048348"/>
    </source>
</evidence>
<dbReference type="PANTHER" id="PTHR18952:SF265">
    <property type="entry name" value="CARBONIC ANHYDRASE"/>
    <property type="match status" value="1"/>
</dbReference>
<dbReference type="InterPro" id="IPR023561">
    <property type="entry name" value="Carbonic_anhydrase_a-class"/>
</dbReference>
<organism evidence="11 12">
    <name type="scientific">Aspergillus nanangensis</name>
    <dbReference type="NCBI Taxonomy" id="2582783"/>
    <lineage>
        <taxon>Eukaryota</taxon>
        <taxon>Fungi</taxon>
        <taxon>Dikarya</taxon>
        <taxon>Ascomycota</taxon>
        <taxon>Pezizomycotina</taxon>
        <taxon>Eurotiomycetes</taxon>
        <taxon>Eurotiomycetidae</taxon>
        <taxon>Eurotiales</taxon>
        <taxon>Aspergillaceae</taxon>
        <taxon>Aspergillus</taxon>
        <taxon>Aspergillus subgen. Circumdati</taxon>
    </lineage>
</organism>
<comment type="caution">
    <text evidence="11">The sequence shown here is derived from an EMBL/GenBank/DDBJ whole genome shotgun (WGS) entry which is preliminary data.</text>
</comment>
<name>A0AAD4CG59_ASPNN</name>
<sequence length="267" mass="29645">MKFIPVALFAAAVSASCGRIPQKRTADGTGHVFHFSYSGDHGPLNWHHIVADSDTCAHGRHQSPIDLNPKSVTFSRRGDVRIDIPTAESAKLENLGAGLEVVLTNGTLTTPDNTYQLVQFHWHTPSEHRINQEHFPLEAHFVFQDAENHLAVVGFLAQLSESGHSTCLFDNVFKQIDAVRHPGDYAYIGPLDFSEIARHLDRNPPVQYNGSLTTPPCSEGVRWYVSSQPLPLSVKSYNAVKRLLKFNARYIQNTLGSENLLDLASHD</sequence>
<dbReference type="CDD" id="cd03124">
    <property type="entry name" value="alpha_CA_prokaryotic_like"/>
    <property type="match status" value="1"/>
</dbReference>
<evidence type="ECO:0000256" key="1">
    <source>
        <dbReference type="ARBA" id="ARBA00001947"/>
    </source>
</evidence>
<evidence type="ECO:0000256" key="5">
    <source>
        <dbReference type="ARBA" id="ARBA00022723"/>
    </source>
</evidence>
<dbReference type="Pfam" id="PF00194">
    <property type="entry name" value="Carb_anhydrase"/>
    <property type="match status" value="1"/>
</dbReference>
<comment type="catalytic activity">
    <reaction evidence="8 9">
        <text>hydrogencarbonate + H(+) = CO2 + H2O</text>
        <dbReference type="Rhea" id="RHEA:10748"/>
        <dbReference type="ChEBI" id="CHEBI:15377"/>
        <dbReference type="ChEBI" id="CHEBI:15378"/>
        <dbReference type="ChEBI" id="CHEBI:16526"/>
        <dbReference type="ChEBI" id="CHEBI:17544"/>
        <dbReference type="EC" id="4.2.1.1"/>
    </reaction>
</comment>
<dbReference type="SMART" id="SM01057">
    <property type="entry name" value="Carb_anhydrase"/>
    <property type="match status" value="1"/>
</dbReference>
<dbReference type="EMBL" id="VCAU01000088">
    <property type="protein sequence ID" value="KAF9885855.1"/>
    <property type="molecule type" value="Genomic_DNA"/>
</dbReference>
<dbReference type="AlphaFoldDB" id="A0AAD4CG59"/>
<evidence type="ECO:0000256" key="2">
    <source>
        <dbReference type="ARBA" id="ARBA00002904"/>
    </source>
</evidence>
<reference evidence="11" key="2">
    <citation type="submission" date="2020-02" db="EMBL/GenBank/DDBJ databases">
        <authorList>
            <person name="Gilchrist C.L.M."/>
            <person name="Chooi Y.-H."/>
        </authorList>
    </citation>
    <scope>NUCLEOTIDE SEQUENCE</scope>
    <source>
        <strain evidence="11">MST-FP2251</strain>
    </source>
</reference>
<keyword evidence="6 9" id="KW-0862">Zinc</keyword>
<accession>A0AAD4CG59</accession>
<comment type="cofactor">
    <cofactor evidence="1 9">
        <name>Zn(2+)</name>
        <dbReference type="ChEBI" id="CHEBI:29105"/>
    </cofactor>
</comment>
<dbReference type="InterPro" id="IPR001148">
    <property type="entry name" value="CA_dom"/>
</dbReference>